<evidence type="ECO:0000256" key="8">
    <source>
        <dbReference type="SAM" id="Phobius"/>
    </source>
</evidence>
<keyword evidence="6 8" id="KW-0472">Membrane</keyword>
<feature type="domain" description="Major facilitator superfamily (MFS) profile" evidence="9">
    <location>
        <begin position="50"/>
        <end position="500"/>
    </location>
</feature>
<evidence type="ECO:0000256" key="4">
    <source>
        <dbReference type="ARBA" id="ARBA00022692"/>
    </source>
</evidence>
<protein>
    <submittedName>
        <fullName evidence="11">Facilitated glucose transporter homolog (inferred by orthology to a C. elegans protein)</fullName>
    </submittedName>
</protein>
<dbReference type="InterPro" id="IPR045263">
    <property type="entry name" value="GLUT"/>
</dbReference>
<dbReference type="GO" id="GO:1990539">
    <property type="term" value="P:fructose import across plasma membrane"/>
    <property type="evidence" value="ECO:0007669"/>
    <property type="project" value="UniProtKB-ARBA"/>
</dbReference>
<feature type="transmembrane region" description="Helical" evidence="8">
    <location>
        <begin position="341"/>
        <end position="364"/>
    </location>
</feature>
<feature type="transmembrane region" description="Helical" evidence="8">
    <location>
        <begin position="476"/>
        <end position="496"/>
    </location>
</feature>
<accession>A0A0K0F6C0</accession>
<reference evidence="11" key="2">
    <citation type="submission" date="2015-08" db="UniProtKB">
        <authorList>
            <consortium name="WormBaseParasite"/>
        </authorList>
    </citation>
    <scope>IDENTIFICATION</scope>
</reference>
<keyword evidence="4 8" id="KW-0812">Transmembrane</keyword>
<dbReference type="NCBIfam" id="TIGR00879">
    <property type="entry name" value="SP"/>
    <property type="match status" value="1"/>
</dbReference>
<name>A0A0K0F6C0_STRVS</name>
<proteinExistence type="inferred from homology"/>
<dbReference type="InterPro" id="IPR003663">
    <property type="entry name" value="Sugar/inositol_transpt"/>
</dbReference>
<keyword evidence="3" id="KW-1003">Cell membrane</keyword>
<comment type="similarity">
    <text evidence="7">Belongs to the major facilitator superfamily. Sugar transporter (TC 2.A.1.1) family.</text>
</comment>
<feature type="transmembrane region" description="Helical" evidence="8">
    <location>
        <begin position="132"/>
        <end position="152"/>
    </location>
</feature>
<evidence type="ECO:0000256" key="6">
    <source>
        <dbReference type="ARBA" id="ARBA00023136"/>
    </source>
</evidence>
<dbReference type="InterPro" id="IPR036259">
    <property type="entry name" value="MFS_trans_sf"/>
</dbReference>
<evidence type="ECO:0000313" key="11">
    <source>
        <dbReference type="WBParaSite" id="SVE_0436400.1"/>
    </source>
</evidence>
<evidence type="ECO:0000313" key="10">
    <source>
        <dbReference type="Proteomes" id="UP000035680"/>
    </source>
</evidence>
<dbReference type="PROSITE" id="PS50850">
    <property type="entry name" value="MFS"/>
    <property type="match status" value="1"/>
</dbReference>
<keyword evidence="10" id="KW-1185">Reference proteome</keyword>
<dbReference type="InterPro" id="IPR005828">
    <property type="entry name" value="MFS_sugar_transport-like"/>
</dbReference>
<dbReference type="PANTHER" id="PTHR23503">
    <property type="entry name" value="SOLUTE CARRIER FAMILY 2"/>
    <property type="match status" value="1"/>
</dbReference>
<feature type="transmembrane region" description="Helical" evidence="8">
    <location>
        <begin position="304"/>
        <end position="329"/>
    </location>
</feature>
<evidence type="ECO:0000256" key="1">
    <source>
        <dbReference type="ARBA" id="ARBA00004651"/>
    </source>
</evidence>
<evidence type="ECO:0000256" key="7">
    <source>
        <dbReference type="RuleBase" id="RU003346"/>
    </source>
</evidence>
<reference evidence="10" key="1">
    <citation type="submission" date="2014-07" db="EMBL/GenBank/DDBJ databases">
        <authorList>
            <person name="Martin A.A"/>
            <person name="De Silva N."/>
        </authorList>
    </citation>
    <scope>NUCLEOTIDE SEQUENCE</scope>
</reference>
<evidence type="ECO:0000256" key="2">
    <source>
        <dbReference type="ARBA" id="ARBA00022448"/>
    </source>
</evidence>
<dbReference type="Pfam" id="PF00083">
    <property type="entry name" value="Sugar_tr"/>
    <property type="match status" value="1"/>
</dbReference>
<dbReference type="Gene3D" id="1.20.1250.20">
    <property type="entry name" value="MFS general substrate transporter like domains"/>
    <property type="match status" value="1"/>
</dbReference>
<sequence length="517" mass="57744">MNESLSNSTTRTNTLLKESIMLSSQTNDSLDKINPEVFNGKITKKLVISAFGALIGGSFQFGYNIGCINNPSQFIINWIRRSNSSSTKDLMGEEKAETIFGIIASIYFLGGMIGSFLTGYVGDTFGRKKGLLLNNIFIFIGLLLQGIGIYYHLYYLLIIGRFCIGISCGLATGLTPMYLCEIAPKNKSGLFGNMNQVFITFSILFSQILGLSQIFGTSTRWYLILLFPIVPMIIQIVILPYAPESPKYELVVKNNIDNAIVSLKKLRDEEDIYDEVEFLKREAEESKYLEKVTLKNIFKNELHWPMIVAIVMMLSQKLSGVDAVLFYSTSIFKSAGLKNNAPVYGTIGIGLVLFLQTLVSTWLVDHPRFGRRPLHLFGLIGMFFTSIGLVICLIVQNQDVSSKVKLIGSYGAIATVIVYIISFATGPGGIPWFYVSEIFNSSARGISTSISCFVNWMAGFFVGLIFPIANGYLKEYTFLIFIVFIGICIIFVFRYVPETKGKSVDEIQREMETKRKS</sequence>
<dbReference type="InterPro" id="IPR020846">
    <property type="entry name" value="MFS_dom"/>
</dbReference>
<keyword evidence="2 7" id="KW-0813">Transport</keyword>
<dbReference type="STRING" id="75913.A0A0K0F6C0"/>
<feature type="transmembrane region" description="Helical" evidence="8">
    <location>
        <begin position="446"/>
        <end position="470"/>
    </location>
</feature>
<feature type="transmembrane region" description="Helical" evidence="8">
    <location>
        <begin position="408"/>
        <end position="434"/>
    </location>
</feature>
<dbReference type="SUPFAM" id="SSF103473">
    <property type="entry name" value="MFS general substrate transporter"/>
    <property type="match status" value="1"/>
</dbReference>
<dbReference type="Proteomes" id="UP000035680">
    <property type="component" value="Unassembled WGS sequence"/>
</dbReference>
<dbReference type="WBParaSite" id="SVE_0436400.1">
    <property type="protein sequence ID" value="SVE_0436400.1"/>
    <property type="gene ID" value="SVE_0436400"/>
</dbReference>
<feature type="transmembrane region" description="Helical" evidence="8">
    <location>
        <begin position="99"/>
        <end position="120"/>
    </location>
</feature>
<evidence type="ECO:0000256" key="3">
    <source>
        <dbReference type="ARBA" id="ARBA00022475"/>
    </source>
</evidence>
<organism evidence="10 11">
    <name type="scientific">Strongyloides venezuelensis</name>
    <name type="common">Threadworm</name>
    <dbReference type="NCBI Taxonomy" id="75913"/>
    <lineage>
        <taxon>Eukaryota</taxon>
        <taxon>Metazoa</taxon>
        <taxon>Ecdysozoa</taxon>
        <taxon>Nematoda</taxon>
        <taxon>Chromadorea</taxon>
        <taxon>Rhabditida</taxon>
        <taxon>Tylenchina</taxon>
        <taxon>Panagrolaimomorpha</taxon>
        <taxon>Strongyloidoidea</taxon>
        <taxon>Strongyloididae</taxon>
        <taxon>Strongyloides</taxon>
    </lineage>
</organism>
<dbReference type="PANTHER" id="PTHR23503:SF8">
    <property type="entry name" value="FACILITATED GLUCOSE TRANSPORTER PROTEIN 1"/>
    <property type="match status" value="1"/>
</dbReference>
<keyword evidence="5 8" id="KW-1133">Transmembrane helix</keyword>
<dbReference type="GO" id="GO:0005353">
    <property type="term" value="F:fructose transmembrane transporter activity"/>
    <property type="evidence" value="ECO:0007669"/>
    <property type="project" value="UniProtKB-ARBA"/>
</dbReference>
<evidence type="ECO:0000259" key="9">
    <source>
        <dbReference type="PROSITE" id="PS50850"/>
    </source>
</evidence>
<dbReference type="GO" id="GO:0005886">
    <property type="term" value="C:plasma membrane"/>
    <property type="evidence" value="ECO:0007669"/>
    <property type="project" value="UniProtKB-SubCell"/>
</dbReference>
<feature type="transmembrane region" description="Helical" evidence="8">
    <location>
        <begin position="158"/>
        <end position="179"/>
    </location>
</feature>
<dbReference type="AlphaFoldDB" id="A0A0K0F6C0"/>
<comment type="subcellular location">
    <subcellularLocation>
        <location evidence="1">Cell membrane</location>
        <topology evidence="1">Multi-pass membrane protein</topology>
    </subcellularLocation>
</comment>
<dbReference type="PRINTS" id="PR00171">
    <property type="entry name" value="SUGRTRNSPORT"/>
</dbReference>
<evidence type="ECO:0000256" key="5">
    <source>
        <dbReference type="ARBA" id="ARBA00022989"/>
    </source>
</evidence>
<feature type="transmembrane region" description="Helical" evidence="8">
    <location>
        <begin position="221"/>
        <end position="242"/>
    </location>
</feature>
<feature type="transmembrane region" description="Helical" evidence="8">
    <location>
        <begin position="191"/>
        <end position="215"/>
    </location>
</feature>
<dbReference type="FunFam" id="1.20.1250.20:FF:001511">
    <property type="entry name" value="Solute carrier family 2, facilitated glucose transporter member 5"/>
    <property type="match status" value="1"/>
</dbReference>
<feature type="transmembrane region" description="Helical" evidence="8">
    <location>
        <begin position="376"/>
        <end position="396"/>
    </location>
</feature>